<comment type="catalytic activity">
    <reaction evidence="1">
        <text>a 2'-deoxyribonucleoside 5'-diphosphate + ATP = a 2'-deoxyribonucleoside 5'-triphosphate + ADP</text>
        <dbReference type="Rhea" id="RHEA:44640"/>
        <dbReference type="ChEBI" id="CHEBI:30616"/>
        <dbReference type="ChEBI" id="CHEBI:61560"/>
        <dbReference type="ChEBI" id="CHEBI:73316"/>
        <dbReference type="ChEBI" id="CHEBI:456216"/>
        <dbReference type="EC" id="2.7.4.6"/>
    </reaction>
</comment>
<dbReference type="AlphaFoldDB" id="C1MZZ5"/>
<dbReference type="KEGG" id="mpp:MICPUCDRAFT_48154"/>
<proteinExistence type="predicted"/>
<dbReference type="EMBL" id="GG663743">
    <property type="protein sequence ID" value="EEH54689.1"/>
    <property type="molecule type" value="Genomic_DNA"/>
</dbReference>
<dbReference type="OrthoDB" id="2162449at2759"/>
<feature type="region of interest" description="Disordered" evidence="3">
    <location>
        <begin position="23"/>
        <end position="102"/>
    </location>
</feature>
<accession>C1MZZ5</accession>
<evidence type="ECO:0000256" key="3">
    <source>
        <dbReference type="SAM" id="MobiDB-lite"/>
    </source>
</evidence>
<feature type="compositionally biased region" description="Low complexity" evidence="3">
    <location>
        <begin position="64"/>
        <end position="97"/>
    </location>
</feature>
<dbReference type="Proteomes" id="UP000001876">
    <property type="component" value="Unassembled WGS sequence"/>
</dbReference>
<evidence type="ECO:0000256" key="2">
    <source>
        <dbReference type="ARBA" id="ARBA00000937"/>
    </source>
</evidence>
<dbReference type="OMA" id="IHYYVVE"/>
<evidence type="ECO:0000313" key="5">
    <source>
        <dbReference type="Proteomes" id="UP000001876"/>
    </source>
</evidence>
<dbReference type="SUPFAM" id="SSF54919">
    <property type="entry name" value="Nucleoside diphosphate kinase, NDK"/>
    <property type="match status" value="1"/>
</dbReference>
<gene>
    <name evidence="4" type="ORF">MICPUCDRAFT_48154</name>
</gene>
<evidence type="ECO:0000256" key="1">
    <source>
        <dbReference type="ARBA" id="ARBA00000082"/>
    </source>
</evidence>
<protein>
    <submittedName>
        <fullName evidence="4">Predicted protein</fullName>
    </submittedName>
</protein>
<dbReference type="InterPro" id="IPR036850">
    <property type="entry name" value="NDK-like_dom_sf"/>
</dbReference>
<reference evidence="4 5" key="1">
    <citation type="journal article" date="2009" name="Science">
        <title>Green evolution and dynamic adaptations revealed by genomes of the marine picoeukaryotes Micromonas.</title>
        <authorList>
            <person name="Worden A.Z."/>
            <person name="Lee J.H."/>
            <person name="Mock T."/>
            <person name="Rouze P."/>
            <person name="Simmons M.P."/>
            <person name="Aerts A.L."/>
            <person name="Allen A.E."/>
            <person name="Cuvelier M.L."/>
            <person name="Derelle E."/>
            <person name="Everett M.V."/>
            <person name="Foulon E."/>
            <person name="Grimwood J."/>
            <person name="Gundlach H."/>
            <person name="Henrissat B."/>
            <person name="Napoli C."/>
            <person name="McDonald S.M."/>
            <person name="Parker M.S."/>
            <person name="Rombauts S."/>
            <person name="Salamov A."/>
            <person name="Von Dassow P."/>
            <person name="Badger J.H."/>
            <person name="Coutinho P.M."/>
            <person name="Demir E."/>
            <person name="Dubchak I."/>
            <person name="Gentemann C."/>
            <person name="Eikrem W."/>
            <person name="Gready J.E."/>
            <person name="John U."/>
            <person name="Lanier W."/>
            <person name="Lindquist E.A."/>
            <person name="Lucas S."/>
            <person name="Mayer K.F."/>
            <person name="Moreau H."/>
            <person name="Not F."/>
            <person name="Otillar R."/>
            <person name="Panaud O."/>
            <person name="Pangilinan J."/>
            <person name="Paulsen I."/>
            <person name="Piegu B."/>
            <person name="Poliakov A."/>
            <person name="Robbens S."/>
            <person name="Schmutz J."/>
            <person name="Toulza E."/>
            <person name="Wyss T."/>
            <person name="Zelensky A."/>
            <person name="Zhou K."/>
            <person name="Armbrust E.V."/>
            <person name="Bhattacharya D."/>
            <person name="Goodenough U.W."/>
            <person name="Van de Peer Y."/>
            <person name="Grigoriev I.V."/>
        </authorList>
    </citation>
    <scope>NUCLEOTIDE SEQUENCE [LARGE SCALE GENOMIC DNA]</scope>
    <source>
        <strain evidence="4 5">CCMP1545</strain>
    </source>
</reference>
<dbReference type="RefSeq" id="XP_003061039.1">
    <property type="nucleotide sequence ID" value="XM_003060993.1"/>
</dbReference>
<dbReference type="GeneID" id="9686745"/>
<organism evidence="5">
    <name type="scientific">Micromonas pusilla (strain CCMP1545)</name>
    <name type="common">Picoplanktonic green alga</name>
    <dbReference type="NCBI Taxonomy" id="564608"/>
    <lineage>
        <taxon>Eukaryota</taxon>
        <taxon>Viridiplantae</taxon>
        <taxon>Chlorophyta</taxon>
        <taxon>Mamiellophyceae</taxon>
        <taxon>Mamiellales</taxon>
        <taxon>Mamiellaceae</taxon>
        <taxon>Micromonas</taxon>
    </lineage>
</organism>
<dbReference type="eggNOG" id="ENOG502RIE8">
    <property type="taxonomic scope" value="Eukaryota"/>
</dbReference>
<dbReference type="Gene3D" id="3.30.70.141">
    <property type="entry name" value="Nucleoside diphosphate kinase-like domain"/>
    <property type="match status" value="1"/>
</dbReference>
<comment type="catalytic activity">
    <reaction evidence="2">
        <text>a ribonucleoside 5'-diphosphate + ATP = a ribonucleoside 5'-triphosphate + ADP</text>
        <dbReference type="Rhea" id="RHEA:18113"/>
        <dbReference type="ChEBI" id="CHEBI:30616"/>
        <dbReference type="ChEBI" id="CHEBI:57930"/>
        <dbReference type="ChEBI" id="CHEBI:61557"/>
        <dbReference type="ChEBI" id="CHEBI:456216"/>
        <dbReference type="EC" id="2.7.4.6"/>
    </reaction>
</comment>
<dbReference type="GO" id="GO:0004550">
    <property type="term" value="F:nucleoside diphosphate kinase activity"/>
    <property type="evidence" value="ECO:0007669"/>
    <property type="project" value="UniProtKB-EC"/>
</dbReference>
<sequence>MKSVLVGAALGAALFVALKKLDLKKKTTPPPPPPSAAVAPLEIRPDTPVAATPSKKKSSRASTPAKGSPALSGAASPASGSPASSVSGGSASTPSSALRKTPSKAALRDLKNAAFVFVKPHANTEATRALVRSTLEARKIAIVAEGEIDAAAIDEDKLIDQHYYAIASKATLTKPKDLPVPADAFEAKYGVSWQSALDDGKVFNALDACAHFGVDSAGLDAKWQKAKKDGHLVKFGGGFYCGKVEDIYVFNGFFMEMRAAFVAPGASIHYYVVEFEPADCKWAAFRGDVLGPTDPADAPESSLRGMIYRDWKQLGLKSKPFVGENGVHASASPLEGLAERANWLKRPIAKDAFGAALIASGIKEKRVKEWLVDARVTHEDGEGSVFDLLEDLDVEECLAKCLTIKK</sequence>
<evidence type="ECO:0000313" key="4">
    <source>
        <dbReference type="EMBL" id="EEH54689.1"/>
    </source>
</evidence>
<name>C1MZZ5_MICPC</name>
<keyword evidence="5" id="KW-1185">Reference proteome</keyword>